<dbReference type="InterPro" id="IPR015946">
    <property type="entry name" value="KH_dom-like_a/b"/>
</dbReference>
<dbReference type="SUPFAM" id="SSF82784">
    <property type="entry name" value="OsmC-like"/>
    <property type="match status" value="1"/>
</dbReference>
<dbReference type="InterPro" id="IPR036102">
    <property type="entry name" value="OsmC/Ohrsf"/>
</dbReference>
<accession>A0AAN0RCG0</accession>
<evidence type="ECO:0000313" key="1">
    <source>
        <dbReference type="EMBL" id="AHJ62257.1"/>
    </source>
</evidence>
<dbReference type="KEGG" id="gbc:GbCGDNIH3_0485"/>
<gene>
    <name evidence="1" type="ORF">GbCGDNIH3_0485</name>
</gene>
<organism evidence="1 2">
    <name type="scientific">Granulibacter bethesdensis</name>
    <dbReference type="NCBI Taxonomy" id="364410"/>
    <lineage>
        <taxon>Bacteria</taxon>
        <taxon>Pseudomonadati</taxon>
        <taxon>Pseudomonadota</taxon>
        <taxon>Alphaproteobacteria</taxon>
        <taxon>Acetobacterales</taxon>
        <taxon>Acetobacteraceae</taxon>
        <taxon>Granulibacter</taxon>
    </lineage>
</organism>
<dbReference type="PANTHER" id="PTHR42830:SF2">
    <property type="entry name" value="OSMC_OHR FAMILY PROTEIN"/>
    <property type="match status" value="1"/>
</dbReference>
<dbReference type="PANTHER" id="PTHR42830">
    <property type="entry name" value="OSMOTICALLY INDUCIBLE FAMILY PROTEIN"/>
    <property type="match status" value="1"/>
</dbReference>
<evidence type="ECO:0000313" key="2">
    <source>
        <dbReference type="Proteomes" id="UP000019438"/>
    </source>
</evidence>
<dbReference type="Proteomes" id="UP000019438">
    <property type="component" value="Chromosome"/>
</dbReference>
<proteinExistence type="predicted"/>
<dbReference type="KEGG" id="gbh:GbCGDNIH2_0485"/>
<dbReference type="Pfam" id="PF02566">
    <property type="entry name" value="OsmC"/>
    <property type="match status" value="1"/>
</dbReference>
<dbReference type="AlphaFoldDB" id="A0AAN0RCG0"/>
<dbReference type="InterPro" id="IPR003718">
    <property type="entry name" value="OsmC/Ohr_fam"/>
</dbReference>
<dbReference type="Gene3D" id="3.30.300.20">
    <property type="match status" value="1"/>
</dbReference>
<protein>
    <submittedName>
        <fullName evidence="1">General stress protein 17O</fullName>
    </submittedName>
</protein>
<reference evidence="2" key="1">
    <citation type="submission" date="2012-06" db="EMBL/GenBank/DDBJ databases">
        <title>Genome analysis of multiple Granulibacter bethesdensis isolates demonstrates substantial genome diversity.</title>
        <authorList>
            <person name="Greenberg D.E."/>
            <person name="Porcella S.F."/>
            <person name="Zarember K."/>
            <person name="Zelazny A.M."/>
            <person name="Bruno D."/>
            <person name="Martens C."/>
            <person name="Barbian K.D."/>
            <person name="Jaske E."/>
            <person name="Holland S.M."/>
        </authorList>
    </citation>
    <scope>NUCLEOTIDE SEQUENCE [LARGE SCALE GENOMIC DNA]</scope>
    <source>
        <strain evidence="2">CGDNIH3</strain>
    </source>
</reference>
<dbReference type="EMBL" id="CP003181">
    <property type="protein sequence ID" value="AHJ62257.1"/>
    <property type="molecule type" value="Genomic_DNA"/>
</dbReference>
<dbReference type="InterPro" id="IPR052707">
    <property type="entry name" value="OsmC_Ohr_Peroxiredoxin"/>
</dbReference>
<sequence>MISLHCQSMCRSRRKRLDRYAVPYWARCFLMSHSYLSRIVWTGNRGCGTSGYRDYDRSWDIAVPGKPVIHCSNDPLLGGDTTRMNPEDLLLSALAACHMLWYLHYASESGIVVTSYEDQPVGIAEVAAGGAGQFVSATLHPRITVHAQADLAVAEAIHHRIHEVCLIARSVKFPVYCAPEFISG</sequence>
<name>A0AAN0RCG0_9PROT</name>